<name>A0A9W7AR10_9STRA</name>
<evidence type="ECO:0000313" key="1">
    <source>
        <dbReference type="EMBL" id="GMH75911.1"/>
    </source>
</evidence>
<protein>
    <recommendedName>
        <fullName evidence="3">Acyltransferase 3 domain-containing protein</fullName>
    </recommendedName>
</protein>
<accession>A0A9W7AR10</accession>
<organism evidence="1 2">
    <name type="scientific">Triparma strigata</name>
    <dbReference type="NCBI Taxonomy" id="1606541"/>
    <lineage>
        <taxon>Eukaryota</taxon>
        <taxon>Sar</taxon>
        <taxon>Stramenopiles</taxon>
        <taxon>Ochrophyta</taxon>
        <taxon>Bolidophyceae</taxon>
        <taxon>Parmales</taxon>
        <taxon>Triparmaceae</taxon>
        <taxon>Triparma</taxon>
    </lineage>
</organism>
<sequence length="114" mass="12470">MSSSAPQHQPRPRSYTTSIKTSFNSLLALSSPFRPPPPPPPPAHVPTFDSVRSLALLWVISFHSQFFLTNFSSRSESSTMRELCVGSLSCRPLINGHLGVDVFFVLSGLLVVSN</sequence>
<keyword evidence="2" id="KW-1185">Reference proteome</keyword>
<evidence type="ECO:0000313" key="2">
    <source>
        <dbReference type="Proteomes" id="UP001165085"/>
    </source>
</evidence>
<proteinExistence type="predicted"/>
<reference evidence="2" key="1">
    <citation type="journal article" date="2023" name="Commun. Biol.">
        <title>Genome analysis of Parmales, the sister group of diatoms, reveals the evolutionary specialization of diatoms from phago-mixotrophs to photoautotrophs.</title>
        <authorList>
            <person name="Ban H."/>
            <person name="Sato S."/>
            <person name="Yoshikawa S."/>
            <person name="Yamada K."/>
            <person name="Nakamura Y."/>
            <person name="Ichinomiya M."/>
            <person name="Sato N."/>
            <person name="Blanc-Mathieu R."/>
            <person name="Endo H."/>
            <person name="Kuwata A."/>
            <person name="Ogata H."/>
        </authorList>
    </citation>
    <scope>NUCLEOTIDE SEQUENCE [LARGE SCALE GENOMIC DNA]</scope>
    <source>
        <strain evidence="2">NIES 3701</strain>
    </source>
</reference>
<evidence type="ECO:0008006" key="3">
    <source>
        <dbReference type="Google" id="ProtNLM"/>
    </source>
</evidence>
<dbReference type="EMBL" id="BRXY01000193">
    <property type="protein sequence ID" value="GMH75911.1"/>
    <property type="molecule type" value="Genomic_DNA"/>
</dbReference>
<dbReference type="Proteomes" id="UP001165085">
    <property type="component" value="Unassembled WGS sequence"/>
</dbReference>
<comment type="caution">
    <text evidence="1">The sequence shown here is derived from an EMBL/GenBank/DDBJ whole genome shotgun (WGS) entry which is preliminary data.</text>
</comment>
<gene>
    <name evidence="1" type="ORF">TrST_g34</name>
</gene>
<dbReference type="AlphaFoldDB" id="A0A9W7AR10"/>